<dbReference type="OrthoDB" id="273345at2759"/>
<keyword evidence="3" id="KW-1185">Reference proteome</keyword>
<dbReference type="Pfam" id="PF10354">
    <property type="entry name" value="BMT5-like"/>
    <property type="match status" value="1"/>
</dbReference>
<gene>
    <name evidence="2" type="ORF">BVRB_8g199620</name>
</gene>
<dbReference type="InterPro" id="IPR012337">
    <property type="entry name" value="RNaseH-like_sf"/>
</dbReference>
<accession>A0A0J8B693</accession>
<dbReference type="Proteomes" id="UP000035740">
    <property type="component" value="Unassembled WGS sequence"/>
</dbReference>
<dbReference type="PANTHER" id="PTHR11538">
    <property type="entry name" value="PHENYLALANYL-TRNA SYNTHETASE"/>
    <property type="match status" value="1"/>
</dbReference>
<evidence type="ECO:0000313" key="2">
    <source>
        <dbReference type="EMBL" id="KMS96779.1"/>
    </source>
</evidence>
<dbReference type="InterPro" id="IPR029063">
    <property type="entry name" value="SAM-dependent_MTases_sf"/>
</dbReference>
<proteinExistence type="predicted"/>
<dbReference type="AlphaFoldDB" id="A0A0J8B693"/>
<feature type="domain" description="25S rRNA (uridine-N(3))-methyltransferase BMT5-like" evidence="1">
    <location>
        <begin position="18"/>
        <end position="183"/>
    </location>
</feature>
<dbReference type="OMA" id="WRDSCTF"/>
<dbReference type="EMBL" id="KQ090361">
    <property type="protein sequence ID" value="KMS96779.1"/>
    <property type="molecule type" value="Genomic_DNA"/>
</dbReference>
<dbReference type="SUPFAM" id="SSF53098">
    <property type="entry name" value="Ribonuclease H-like"/>
    <property type="match status" value="1"/>
</dbReference>
<dbReference type="GO" id="GO:0005737">
    <property type="term" value="C:cytoplasm"/>
    <property type="evidence" value="ECO:0007669"/>
    <property type="project" value="TreeGrafter"/>
</dbReference>
<dbReference type="PANTHER" id="PTHR11538:SF70">
    <property type="entry name" value="25S RRNA (URIDINE-N(3))-METHYLTRANSFERASE BMT5-LIKE DOMAIN-CONTAINING PROTEIN"/>
    <property type="match status" value="1"/>
</dbReference>
<evidence type="ECO:0000313" key="3">
    <source>
        <dbReference type="Proteomes" id="UP000035740"/>
    </source>
</evidence>
<name>A0A0J8B693_BETVV</name>
<organism evidence="2 3">
    <name type="scientific">Beta vulgaris subsp. vulgaris</name>
    <name type="common">Beet</name>
    <dbReference type="NCBI Taxonomy" id="3555"/>
    <lineage>
        <taxon>Eukaryota</taxon>
        <taxon>Viridiplantae</taxon>
        <taxon>Streptophyta</taxon>
        <taxon>Embryophyta</taxon>
        <taxon>Tracheophyta</taxon>
        <taxon>Spermatophyta</taxon>
        <taxon>Magnoliopsida</taxon>
        <taxon>eudicotyledons</taxon>
        <taxon>Gunneridae</taxon>
        <taxon>Pentapetalae</taxon>
        <taxon>Caryophyllales</taxon>
        <taxon>Chenopodiaceae</taxon>
        <taxon>Betoideae</taxon>
        <taxon>Beta</taxon>
    </lineage>
</organism>
<dbReference type="GO" id="GO:0070042">
    <property type="term" value="F:rRNA (uridine-N3-)-methyltransferase activity"/>
    <property type="evidence" value="ECO:0007669"/>
    <property type="project" value="InterPro"/>
</dbReference>
<dbReference type="InterPro" id="IPR036397">
    <property type="entry name" value="RNaseH_sf"/>
</dbReference>
<dbReference type="GO" id="GO:0003676">
    <property type="term" value="F:nucleic acid binding"/>
    <property type="evidence" value="ECO:0007669"/>
    <property type="project" value="InterPro"/>
</dbReference>
<dbReference type="eggNOG" id="KOG4174">
    <property type="taxonomic scope" value="Eukaryota"/>
</dbReference>
<dbReference type="GO" id="GO:0070475">
    <property type="term" value="P:rRNA base methylation"/>
    <property type="evidence" value="ECO:0007669"/>
    <property type="project" value="InterPro"/>
</dbReference>
<dbReference type="InterPro" id="IPR019446">
    <property type="entry name" value="BMT5-like"/>
</dbReference>
<evidence type="ECO:0000259" key="1">
    <source>
        <dbReference type="Pfam" id="PF10354"/>
    </source>
</evidence>
<dbReference type="Gene3D" id="3.30.420.10">
    <property type="entry name" value="Ribonuclease H-like superfamily/Ribonuclease H"/>
    <property type="match status" value="1"/>
</dbReference>
<dbReference type="SUPFAM" id="SSF53335">
    <property type="entry name" value="S-adenosyl-L-methionine-dependent methyltransferases"/>
    <property type="match status" value="1"/>
</dbReference>
<reference evidence="2 3" key="1">
    <citation type="journal article" date="2014" name="Nature">
        <title>The genome of the recently domesticated crop plant sugar beet (Beta vulgaris).</title>
        <authorList>
            <person name="Dohm J.C."/>
            <person name="Minoche A.E."/>
            <person name="Holtgrawe D."/>
            <person name="Capella-Gutierrez S."/>
            <person name="Zakrzewski F."/>
            <person name="Tafer H."/>
            <person name="Rupp O."/>
            <person name="Sorensen T.R."/>
            <person name="Stracke R."/>
            <person name="Reinhardt R."/>
            <person name="Goesmann A."/>
            <person name="Kraft T."/>
            <person name="Schulz B."/>
            <person name="Stadler P.F."/>
            <person name="Schmidt T."/>
            <person name="Gabaldon T."/>
            <person name="Lehrach H."/>
            <person name="Weisshaar B."/>
            <person name="Himmelbauer H."/>
        </authorList>
    </citation>
    <scope>NUCLEOTIDE SEQUENCE [LARGE SCALE GENOMIC DNA]</scope>
    <source>
        <tissue evidence="2">Taproot</tissue>
    </source>
</reference>
<sequence length="373" mass="43143">MIEKEKWVKHYSSSHQILLVGEGDFSFSLSLAIGFGSAYNLFATSFDSYDTLVKSYKKASLNLRQLELMGATLLHEVDARLMKDHPLLNKIKFDRIVYNFPHAGFYGKEDNPFMIKMHQELVLGFFSNARWLLRPNGQIHITHKTKSPYSYWNLEELASKNSLRLNDCVAFDIKDYPFYENKRGHGSTSDEPFYWRDSCTFKFSVEPLSTHIQLSYREALPRVKFIVKAEVEINSGAAGYAGALWDENHTIRAMFCGPLPCYIMDTNVAELLAIKVALLMFERSELCCRNVELVVESESNHAVSWIKSHFGNPREVLVDLQEINMVLNRVRNHVQFCCGYKEYGDESYRFVHELANKAMLTNKMYEAWFPNSK</sequence>
<dbReference type="Gramene" id="KMS96779">
    <property type="protein sequence ID" value="KMS96779"/>
    <property type="gene ID" value="BVRB_8g199620"/>
</dbReference>
<protein>
    <recommendedName>
        <fullName evidence="1">25S rRNA (uridine-N(3))-methyltransferase BMT5-like domain-containing protein</fullName>
    </recommendedName>
</protein>